<organism evidence="1 2">
    <name type="scientific">Tetragenococcus halophilus subsp. halophilus</name>
    <dbReference type="NCBI Taxonomy" id="1513897"/>
    <lineage>
        <taxon>Bacteria</taxon>
        <taxon>Bacillati</taxon>
        <taxon>Bacillota</taxon>
        <taxon>Bacilli</taxon>
        <taxon>Lactobacillales</taxon>
        <taxon>Enterococcaceae</taxon>
        <taxon>Tetragenococcus</taxon>
    </lineage>
</organism>
<dbReference type="EMBL" id="BDEC01000071">
    <property type="protein sequence ID" value="GBD68859.1"/>
    <property type="molecule type" value="Genomic_DNA"/>
</dbReference>
<gene>
    <name evidence="1" type="ORF">TEHN7118_1665</name>
</gene>
<dbReference type="RefSeq" id="WP_181020060.1">
    <property type="nucleotide sequence ID" value="NZ_BDEB01000053.1"/>
</dbReference>
<dbReference type="AlphaFoldDB" id="A0A2H6CM73"/>
<proteinExistence type="predicted"/>
<protein>
    <submittedName>
        <fullName evidence="1">Uncharacterized protein</fullName>
    </submittedName>
</protein>
<dbReference type="Proteomes" id="UP000236214">
    <property type="component" value="Unassembled WGS sequence"/>
</dbReference>
<reference evidence="1 2" key="1">
    <citation type="submission" date="2016-05" db="EMBL/GenBank/DDBJ databases">
        <title>Whole genome sequencing of Tetragenococcus halophilus subsp. halophilus NISL 7118.</title>
        <authorList>
            <person name="Shiwa Y."/>
            <person name="Nishimura I."/>
            <person name="Yoshikawa H."/>
            <person name="Koyama Y."/>
            <person name="Oguma T."/>
        </authorList>
    </citation>
    <scope>NUCLEOTIDE SEQUENCE [LARGE SCALE GENOMIC DNA]</scope>
    <source>
        <strain evidence="1 2">NISL 7118</strain>
    </source>
</reference>
<comment type="caution">
    <text evidence="1">The sequence shown here is derived from an EMBL/GenBank/DDBJ whole genome shotgun (WGS) entry which is preliminary data.</text>
</comment>
<evidence type="ECO:0000313" key="2">
    <source>
        <dbReference type="Proteomes" id="UP000236214"/>
    </source>
</evidence>
<evidence type="ECO:0000313" key="1">
    <source>
        <dbReference type="EMBL" id="GBD68859.1"/>
    </source>
</evidence>
<sequence length="89" mass="10820">MIIDNQKNDYINQLTYFLVKNYDYIYLEKHPKFSENAKFSETDWQHLLRKIQYKVSWYNKQLAFVAPDTKESEEKCFTIEQLGRQLTTS</sequence>
<keyword evidence="2" id="KW-1185">Reference proteome</keyword>
<name>A0A2H6CM73_TETHA</name>
<accession>A0A2H6CM73</accession>